<keyword evidence="7" id="KW-1185">Reference proteome</keyword>
<comment type="similarity">
    <text evidence="1">Belongs to the LysR transcriptional regulatory family.</text>
</comment>
<evidence type="ECO:0000256" key="1">
    <source>
        <dbReference type="ARBA" id="ARBA00009437"/>
    </source>
</evidence>
<accession>A0ABT0R1J5</accession>
<dbReference type="Gene3D" id="3.40.190.10">
    <property type="entry name" value="Periplasmic binding protein-like II"/>
    <property type="match status" value="2"/>
</dbReference>
<dbReference type="RefSeq" id="WP_249737700.1">
    <property type="nucleotide sequence ID" value="NZ_JAKNCJ010000004.1"/>
</dbReference>
<sequence length="309" mass="33269">MLNLQRLRVLHELERLGTLTEVARALNYSTSAVSQQLAQLEKEADVALVEKVGRHVVLTDAGVLLAGHARTLLEAVERAQAELAAVRPALSGVLRVASFQSVMLQLVPPALSILYERFPDLQLEVAQREVEPAYAGLLAHEFDVILGEEYPGMDEPMRPGEQREELLRDPLLLAVPALGPWAGAGSITELAAANWTADPEWAMPGRWLRGAARERGFEPRIRFETIDLLLQAHLVRSGHAVGILPQLIATQHLAGAHLHALPGAPVRRIYTAVRSGGAAHPAVAAFRSALTEAAQGLPPLPLSPSPGSS</sequence>
<dbReference type="InterPro" id="IPR036388">
    <property type="entry name" value="WH-like_DNA-bd_sf"/>
</dbReference>
<evidence type="ECO:0000256" key="4">
    <source>
        <dbReference type="ARBA" id="ARBA00023163"/>
    </source>
</evidence>
<protein>
    <submittedName>
        <fullName evidence="6">LysR family transcriptional regulator</fullName>
    </submittedName>
</protein>
<proteinExistence type="inferred from homology"/>
<dbReference type="PANTHER" id="PTHR30346">
    <property type="entry name" value="TRANSCRIPTIONAL DUAL REGULATOR HCAR-RELATED"/>
    <property type="match status" value="1"/>
</dbReference>
<dbReference type="Pfam" id="PF00126">
    <property type="entry name" value="HTH_1"/>
    <property type="match status" value="1"/>
</dbReference>
<dbReference type="EMBL" id="JAKNCJ010000004">
    <property type="protein sequence ID" value="MCL6423624.1"/>
    <property type="molecule type" value="Genomic_DNA"/>
</dbReference>
<dbReference type="SUPFAM" id="SSF46785">
    <property type="entry name" value="Winged helix' DNA-binding domain"/>
    <property type="match status" value="1"/>
</dbReference>
<dbReference type="InterPro" id="IPR005119">
    <property type="entry name" value="LysR_subst-bd"/>
</dbReference>
<feature type="domain" description="HTH lysR-type" evidence="5">
    <location>
        <begin position="2"/>
        <end position="59"/>
    </location>
</feature>
<keyword evidence="3" id="KW-0238">DNA-binding</keyword>
<evidence type="ECO:0000256" key="3">
    <source>
        <dbReference type="ARBA" id="ARBA00023125"/>
    </source>
</evidence>
<dbReference type="InterPro" id="IPR036390">
    <property type="entry name" value="WH_DNA-bd_sf"/>
</dbReference>
<keyword evidence="4" id="KW-0804">Transcription</keyword>
<dbReference type="InterPro" id="IPR011991">
    <property type="entry name" value="ArsR-like_HTH"/>
</dbReference>
<keyword evidence="2" id="KW-0805">Transcription regulation</keyword>
<dbReference type="SUPFAM" id="SSF53850">
    <property type="entry name" value="Periplasmic binding protein-like II"/>
    <property type="match status" value="1"/>
</dbReference>
<evidence type="ECO:0000313" key="7">
    <source>
        <dbReference type="Proteomes" id="UP001203761"/>
    </source>
</evidence>
<gene>
    <name evidence="6" type="ORF">Bequi_09535</name>
</gene>
<dbReference type="Pfam" id="PF03466">
    <property type="entry name" value="LysR_substrate"/>
    <property type="match status" value="1"/>
</dbReference>
<dbReference type="CDD" id="cd00090">
    <property type="entry name" value="HTH_ARSR"/>
    <property type="match status" value="1"/>
</dbReference>
<dbReference type="InterPro" id="IPR000847">
    <property type="entry name" value="LysR_HTH_N"/>
</dbReference>
<dbReference type="PROSITE" id="PS50931">
    <property type="entry name" value="HTH_LYSR"/>
    <property type="match status" value="1"/>
</dbReference>
<organism evidence="6 7">
    <name type="scientific">Brachybacterium equifaecis</name>
    <dbReference type="NCBI Taxonomy" id="2910770"/>
    <lineage>
        <taxon>Bacteria</taxon>
        <taxon>Bacillati</taxon>
        <taxon>Actinomycetota</taxon>
        <taxon>Actinomycetes</taxon>
        <taxon>Micrococcales</taxon>
        <taxon>Dermabacteraceae</taxon>
        <taxon>Brachybacterium</taxon>
    </lineage>
</organism>
<comment type="caution">
    <text evidence="6">The sequence shown here is derived from an EMBL/GenBank/DDBJ whole genome shotgun (WGS) entry which is preliminary data.</text>
</comment>
<dbReference type="Gene3D" id="1.10.10.10">
    <property type="entry name" value="Winged helix-like DNA-binding domain superfamily/Winged helix DNA-binding domain"/>
    <property type="match status" value="1"/>
</dbReference>
<reference evidence="6" key="1">
    <citation type="submission" date="2022-02" db="EMBL/GenBank/DDBJ databases">
        <authorList>
            <person name="Lee M."/>
            <person name="Kim S.-J."/>
            <person name="Jung M.-Y."/>
        </authorList>
    </citation>
    <scope>NUCLEOTIDE SEQUENCE</scope>
    <source>
        <strain evidence="6">JHP9</strain>
    </source>
</reference>
<evidence type="ECO:0000313" key="6">
    <source>
        <dbReference type="EMBL" id="MCL6423624.1"/>
    </source>
</evidence>
<name>A0ABT0R1J5_9MICO</name>
<dbReference type="PANTHER" id="PTHR30346:SF29">
    <property type="entry name" value="LYSR SUBSTRATE-BINDING"/>
    <property type="match status" value="1"/>
</dbReference>
<dbReference type="Proteomes" id="UP001203761">
    <property type="component" value="Unassembled WGS sequence"/>
</dbReference>
<evidence type="ECO:0000256" key="2">
    <source>
        <dbReference type="ARBA" id="ARBA00023015"/>
    </source>
</evidence>
<evidence type="ECO:0000259" key="5">
    <source>
        <dbReference type="PROSITE" id="PS50931"/>
    </source>
</evidence>